<reference key="1">
    <citation type="journal article" date="2007" name="Nature">
        <title>The medaka draft genome and insights into vertebrate genome evolution.</title>
        <authorList>
            <person name="Kasahara M."/>
            <person name="Naruse K."/>
            <person name="Sasaki S."/>
            <person name="Nakatani Y."/>
            <person name="Qu W."/>
            <person name="Ahsan B."/>
            <person name="Yamada T."/>
            <person name="Nagayasu Y."/>
            <person name="Doi K."/>
            <person name="Kasai Y."/>
            <person name="Jindo T."/>
            <person name="Kobayashi D."/>
            <person name="Shimada A."/>
            <person name="Toyoda A."/>
            <person name="Kuroki Y."/>
            <person name="Fujiyama A."/>
            <person name="Sasaki T."/>
            <person name="Shimizu A."/>
            <person name="Asakawa S."/>
            <person name="Shimizu N."/>
            <person name="Hashimoto S."/>
            <person name="Yang J."/>
            <person name="Lee Y."/>
            <person name="Matsushima K."/>
            <person name="Sugano S."/>
            <person name="Sakaizumi M."/>
            <person name="Narita T."/>
            <person name="Ohishi K."/>
            <person name="Haga S."/>
            <person name="Ohta F."/>
            <person name="Nomoto H."/>
            <person name="Nogata K."/>
            <person name="Morishita T."/>
            <person name="Endo T."/>
            <person name="Shin-I T."/>
            <person name="Takeda H."/>
            <person name="Morishita S."/>
            <person name="Kohara Y."/>
        </authorList>
    </citation>
    <scope>NUCLEOTIDE SEQUENCE [LARGE SCALE GENOMIC DNA]</scope>
    <source>
        <strain>Hd-rR</strain>
    </source>
</reference>
<evidence type="ECO:0000313" key="5">
    <source>
        <dbReference type="Proteomes" id="UP000265200"/>
    </source>
</evidence>
<dbReference type="AlphaFoldDB" id="A0A3P9H0T9"/>
<feature type="domain" description="GATA-type" evidence="3">
    <location>
        <begin position="319"/>
        <end position="374"/>
    </location>
</feature>
<feature type="compositionally biased region" description="Polar residues" evidence="2">
    <location>
        <begin position="194"/>
        <end position="205"/>
    </location>
</feature>
<sequence>LSRVTQPHWLVFHPNLNHGLDIGSHHWGRGSNHIEPWGVLVPVVQYHIFYKHCRYLANRYFRSSSSLRLSFAGASAPLTGIRMTDPFLLHHIFISSLTGLYSHLKAHHENAWSILHSDQPSHQFYSQSPGLVNTKFSKNAQESALSVSVCEVRYFPTSSGYLCTPTIYRTTTTNSQNQEPCSLLRSRSAKNDGMTPQSQSVSGNTQRDKSTSTENLRSPRIHHPHKTVSPFNLRAAHSSGKFAFNPCAVLGTLTFFVMVGRTRQCKGGVICVNVGVLNINLWKTDLRGRFTCRSCKLYVKLLKSNRPFSQVRRKLSLSYNTGYCEASATSQPARLQKSPIKNTPSCKNCGLHKKCHKLRRPVHSKKSKVTANNRKTSNGSSNTNRGGEQFAECFAKKMHNRECRFSRASIKSSHISIFKCMQFSFSGKSLPTPKGMHILFSHACKNNTINSMG</sequence>
<dbReference type="Proteomes" id="UP000265200">
    <property type="component" value="Chromosome 5"/>
</dbReference>
<evidence type="ECO:0000259" key="3">
    <source>
        <dbReference type="PROSITE" id="PS50114"/>
    </source>
</evidence>
<proteinExistence type="predicted"/>
<reference evidence="4" key="3">
    <citation type="submission" date="2025-08" db="UniProtKB">
        <authorList>
            <consortium name="Ensembl"/>
        </authorList>
    </citation>
    <scope>IDENTIFICATION</scope>
    <source>
        <strain evidence="4">HSOK</strain>
    </source>
</reference>
<keyword evidence="1" id="KW-0863">Zinc-finger</keyword>
<protein>
    <recommendedName>
        <fullName evidence="3">GATA-type domain-containing protein</fullName>
    </recommendedName>
</protein>
<feature type="region of interest" description="Disordered" evidence="2">
    <location>
        <begin position="187"/>
        <end position="227"/>
    </location>
</feature>
<dbReference type="GO" id="GO:0006355">
    <property type="term" value="P:regulation of DNA-templated transcription"/>
    <property type="evidence" value="ECO:0007669"/>
    <property type="project" value="InterPro"/>
</dbReference>
<feature type="region of interest" description="Disordered" evidence="2">
    <location>
        <begin position="361"/>
        <end position="384"/>
    </location>
</feature>
<dbReference type="GO" id="GO:0043565">
    <property type="term" value="F:sequence-specific DNA binding"/>
    <property type="evidence" value="ECO:0007669"/>
    <property type="project" value="InterPro"/>
</dbReference>
<feature type="domain" description="GATA-type" evidence="3">
    <location>
        <begin position="265"/>
        <end position="319"/>
    </location>
</feature>
<accession>A0A3P9H0T9</accession>
<evidence type="ECO:0000313" key="4">
    <source>
        <dbReference type="Ensembl" id="ENSORLP00015001441.1"/>
    </source>
</evidence>
<dbReference type="Ensembl" id="ENSORLT00015012631.1">
    <property type="protein sequence ID" value="ENSORLP00015001441.1"/>
    <property type="gene ID" value="ENSORLG00015002240.1"/>
</dbReference>
<reference evidence="4" key="4">
    <citation type="submission" date="2025-09" db="UniProtKB">
        <authorList>
            <consortium name="Ensembl"/>
        </authorList>
    </citation>
    <scope>IDENTIFICATION</scope>
    <source>
        <strain evidence="4">HSOK</strain>
    </source>
</reference>
<dbReference type="PROSITE" id="PS50114">
    <property type="entry name" value="GATA_ZN_FINGER_2"/>
    <property type="match status" value="2"/>
</dbReference>
<keyword evidence="1" id="KW-0479">Metal-binding</keyword>
<name>A0A3P9H0T9_ORYLA</name>
<reference evidence="4 5" key="2">
    <citation type="submission" date="2017-04" db="EMBL/GenBank/DDBJ databases">
        <title>CpG methylation of centromeres and impact of large insertions on vertebrate speciation.</title>
        <authorList>
            <person name="Ichikawa K."/>
            <person name="Yoshimura J."/>
            <person name="Morishita S."/>
        </authorList>
    </citation>
    <scope>NUCLEOTIDE SEQUENCE</scope>
    <source>
        <strain evidence="4 5">HSOK</strain>
    </source>
</reference>
<dbReference type="InterPro" id="IPR000679">
    <property type="entry name" value="Znf_GATA"/>
</dbReference>
<keyword evidence="1" id="KW-0862">Zinc</keyword>
<dbReference type="GO" id="GO:0008270">
    <property type="term" value="F:zinc ion binding"/>
    <property type="evidence" value="ECO:0007669"/>
    <property type="project" value="UniProtKB-KW"/>
</dbReference>
<evidence type="ECO:0000256" key="1">
    <source>
        <dbReference type="PROSITE-ProRule" id="PRU00094"/>
    </source>
</evidence>
<evidence type="ECO:0000256" key="2">
    <source>
        <dbReference type="SAM" id="MobiDB-lite"/>
    </source>
</evidence>
<organism evidence="4 5">
    <name type="scientific">Oryzias latipes</name>
    <name type="common">Japanese rice fish</name>
    <name type="synonym">Japanese killifish</name>
    <dbReference type="NCBI Taxonomy" id="8090"/>
    <lineage>
        <taxon>Eukaryota</taxon>
        <taxon>Metazoa</taxon>
        <taxon>Chordata</taxon>
        <taxon>Craniata</taxon>
        <taxon>Vertebrata</taxon>
        <taxon>Euteleostomi</taxon>
        <taxon>Actinopterygii</taxon>
        <taxon>Neopterygii</taxon>
        <taxon>Teleostei</taxon>
        <taxon>Neoteleostei</taxon>
        <taxon>Acanthomorphata</taxon>
        <taxon>Ovalentaria</taxon>
        <taxon>Atherinomorphae</taxon>
        <taxon>Beloniformes</taxon>
        <taxon>Adrianichthyidae</taxon>
        <taxon>Oryziinae</taxon>
        <taxon>Oryzias</taxon>
    </lineage>
</organism>
<feature type="compositionally biased region" description="Polar residues" evidence="2">
    <location>
        <begin position="369"/>
        <end position="384"/>
    </location>
</feature>